<proteinExistence type="predicted"/>
<sequence>MDIQPPTTIRFPLLFDDANDPHDLDRTPSPCDGKRVVAVGEMMDFFSVKNDSDAKEEIDLSTGLEPVNVKTGLNLLTWNTSSDQSMVDDGVSSDVEEKRDMSEVERMAILRAEVERMGSENQRLRDMLSKTSADYCALQTHMVTFMQEHKQGNPEDGPESSSIRRQCNDGKAENGKPLIPRQFMELGLAIAGREAEDHLSSPSGGRSSDQLGSPVKAREYWGSRKIGTRKISRSSDKNQSPDQEWLLNNKATRLRSPSKRGADQTESVMRKARVSVRAQSAAAMITDGCQWRKYGQKMAKGNPCPRAYYRCTMAASCPVRKQVQRCAEDSSVLITTYEGQHNHPLPPAAMAMASTTSSAAQMLLSGSTSSSNRTTNANFLSRATLPCSSSMATLSASSPFPTVTLDLTQNPVNLQSRPFPSLGPNFSNHPKATAAAAMFPRLFSQAMHSQSKFSGLQMSKDISPHSQPDEPQQGTHNDSTSATAAIAANPNFTAALVAAISSIMGGLQESGRNGCQNTANEG</sequence>
<gene>
    <name evidence="1" type="ORF">MLD38_033411</name>
</gene>
<keyword evidence="2" id="KW-1185">Reference proteome</keyword>
<evidence type="ECO:0000313" key="2">
    <source>
        <dbReference type="Proteomes" id="UP001057402"/>
    </source>
</evidence>
<evidence type="ECO:0000313" key="1">
    <source>
        <dbReference type="EMBL" id="KAI4319863.1"/>
    </source>
</evidence>
<organism evidence="1 2">
    <name type="scientific">Melastoma candidum</name>
    <dbReference type="NCBI Taxonomy" id="119954"/>
    <lineage>
        <taxon>Eukaryota</taxon>
        <taxon>Viridiplantae</taxon>
        <taxon>Streptophyta</taxon>
        <taxon>Embryophyta</taxon>
        <taxon>Tracheophyta</taxon>
        <taxon>Spermatophyta</taxon>
        <taxon>Magnoliopsida</taxon>
        <taxon>eudicotyledons</taxon>
        <taxon>Gunneridae</taxon>
        <taxon>Pentapetalae</taxon>
        <taxon>rosids</taxon>
        <taxon>malvids</taxon>
        <taxon>Myrtales</taxon>
        <taxon>Melastomataceae</taxon>
        <taxon>Melastomatoideae</taxon>
        <taxon>Melastomateae</taxon>
        <taxon>Melastoma</taxon>
    </lineage>
</organism>
<comment type="caution">
    <text evidence="1">The sequence shown here is derived from an EMBL/GenBank/DDBJ whole genome shotgun (WGS) entry which is preliminary data.</text>
</comment>
<protein>
    <submittedName>
        <fullName evidence="1">Uncharacterized protein</fullName>
    </submittedName>
</protein>
<dbReference type="EMBL" id="CM042889">
    <property type="protein sequence ID" value="KAI4319863.1"/>
    <property type="molecule type" value="Genomic_DNA"/>
</dbReference>
<accession>A0ACB9M789</accession>
<reference evidence="2" key="1">
    <citation type="journal article" date="2023" name="Front. Plant Sci.">
        <title>Chromosomal-level genome assembly of Melastoma candidum provides insights into trichome evolution.</title>
        <authorList>
            <person name="Zhong Y."/>
            <person name="Wu W."/>
            <person name="Sun C."/>
            <person name="Zou P."/>
            <person name="Liu Y."/>
            <person name="Dai S."/>
            <person name="Zhou R."/>
        </authorList>
    </citation>
    <scope>NUCLEOTIDE SEQUENCE [LARGE SCALE GENOMIC DNA]</scope>
</reference>
<dbReference type="Proteomes" id="UP001057402">
    <property type="component" value="Chromosome 10"/>
</dbReference>
<name>A0ACB9M789_9MYRT</name>